<organism evidence="12 13">
    <name type="scientific">Bordetella pseudohinzii</name>
    <dbReference type="NCBI Taxonomy" id="1331258"/>
    <lineage>
        <taxon>Bacteria</taxon>
        <taxon>Pseudomonadati</taxon>
        <taxon>Pseudomonadota</taxon>
        <taxon>Betaproteobacteria</taxon>
        <taxon>Burkholderiales</taxon>
        <taxon>Alcaligenaceae</taxon>
        <taxon>Bordetella</taxon>
    </lineage>
</organism>
<name>A0A0J6CCT5_9BORD</name>
<keyword evidence="3 10" id="KW-0812">Transmembrane</keyword>
<feature type="transmembrane region" description="Helical" evidence="10">
    <location>
        <begin position="196"/>
        <end position="222"/>
    </location>
</feature>
<accession>A0A0J6CCT5</accession>
<proteinExistence type="predicted"/>
<dbReference type="Gene3D" id="1.10.3080.10">
    <property type="entry name" value="Clc chloride channel"/>
    <property type="match status" value="1"/>
</dbReference>
<feature type="transmembrane region" description="Helical" evidence="10">
    <location>
        <begin position="301"/>
        <end position="318"/>
    </location>
</feature>
<evidence type="ECO:0000256" key="3">
    <source>
        <dbReference type="ARBA" id="ARBA00022692"/>
    </source>
</evidence>
<dbReference type="KEGG" id="bpdz:BBN53_10630"/>
<dbReference type="SUPFAM" id="SSF81340">
    <property type="entry name" value="Clc chloride channel"/>
    <property type="match status" value="1"/>
</dbReference>
<evidence type="ECO:0000256" key="4">
    <source>
        <dbReference type="ARBA" id="ARBA00022989"/>
    </source>
</evidence>
<comment type="subcellular location">
    <subcellularLocation>
        <location evidence="1">Membrane</location>
        <topology evidence="1">Multi-pass membrane protein</topology>
    </subcellularLocation>
</comment>
<dbReference type="OrthoDB" id="3261015at2"/>
<feature type="transmembrane region" description="Helical" evidence="10">
    <location>
        <begin position="159"/>
        <end position="184"/>
    </location>
</feature>
<evidence type="ECO:0000256" key="9">
    <source>
        <dbReference type="ARBA" id="ARBA00023303"/>
    </source>
</evidence>
<evidence type="ECO:0000256" key="6">
    <source>
        <dbReference type="ARBA" id="ARBA00023136"/>
    </source>
</evidence>
<evidence type="ECO:0000313" key="12">
    <source>
        <dbReference type="EMBL" id="CUI40193.1"/>
    </source>
</evidence>
<evidence type="ECO:0000313" key="11">
    <source>
        <dbReference type="EMBL" id="ANY16311.1"/>
    </source>
</evidence>
<feature type="transmembrane region" description="Helical" evidence="10">
    <location>
        <begin position="228"/>
        <end position="249"/>
    </location>
</feature>
<dbReference type="PRINTS" id="PR00762">
    <property type="entry name" value="CLCHANNEL"/>
</dbReference>
<evidence type="ECO:0000313" key="13">
    <source>
        <dbReference type="Proteomes" id="UP000053096"/>
    </source>
</evidence>
<keyword evidence="8" id="KW-0868">Chloride</keyword>
<dbReference type="EMBL" id="CP016440">
    <property type="protein sequence ID" value="ANY16311.1"/>
    <property type="molecule type" value="Genomic_DNA"/>
</dbReference>
<dbReference type="Proteomes" id="UP000053096">
    <property type="component" value="Unassembled WGS sequence"/>
</dbReference>
<evidence type="ECO:0000256" key="5">
    <source>
        <dbReference type="ARBA" id="ARBA00023065"/>
    </source>
</evidence>
<dbReference type="EMBL" id="CYTV01000001">
    <property type="protein sequence ID" value="CUI40193.1"/>
    <property type="molecule type" value="Genomic_DNA"/>
</dbReference>
<keyword evidence="9" id="KW-0407">Ion channel</keyword>
<feature type="transmembrane region" description="Helical" evidence="10">
    <location>
        <begin position="395"/>
        <end position="413"/>
    </location>
</feature>
<evidence type="ECO:0000256" key="10">
    <source>
        <dbReference type="SAM" id="Phobius"/>
    </source>
</evidence>
<dbReference type="PANTHER" id="PTHR43427">
    <property type="entry name" value="CHLORIDE CHANNEL PROTEIN CLC-E"/>
    <property type="match status" value="1"/>
</dbReference>
<feature type="transmembrane region" description="Helical" evidence="10">
    <location>
        <begin position="270"/>
        <end position="289"/>
    </location>
</feature>
<evidence type="ECO:0000256" key="7">
    <source>
        <dbReference type="ARBA" id="ARBA00023173"/>
    </source>
</evidence>
<sequence length="416" mass="42299">MSLSALRARSAFTLTVLLVGLAAGVVGLLLALLLHAVQHLAFGYSLDALFLSHQTFLEGVRAATPERRVLALLGCGLVAGLGWWALYRWGRPLVSVKATLSPAAPPMPPGSTLVHALLQIVTVGLGSPLGREAAPREVSAMLASGLARYAGLNAEQRRLLVACAAGAGLAAVYNVPLGGAVFALEGLLASFSWQAALIALATSAIAAAVAWLGLGMGVQYVIGPMDIHLSLLAWAILAGPVIGLAAHGFSRLTQAARARASRGWRLPAHALLNFALIGLLATSFPALLGNGKGPAQLGFDGALTLAAAAALLCLKVLVTATTLRAGASGGLLTPGLACGALLATLLGGLWNLLWPGAPLGAYAIIGAAAFLGTSMHLPFTAIVLVMEFTQVNHNFVVPIALALAGALATARLLDHG</sequence>
<dbReference type="InterPro" id="IPR001807">
    <property type="entry name" value="ClC"/>
</dbReference>
<gene>
    <name evidence="12" type="primary">clcA_1</name>
    <name evidence="11" type="ORF">BBN53_10630</name>
    <name evidence="12" type="ORF">ERS370011_00430</name>
</gene>
<protein>
    <submittedName>
        <fullName evidence="11">Chloride channel protein</fullName>
    </submittedName>
    <submittedName>
        <fullName evidence="12">H(+)/Cl(-) exchange transporter ClcA</fullName>
    </submittedName>
</protein>
<evidence type="ECO:0000313" key="14">
    <source>
        <dbReference type="Proteomes" id="UP000092950"/>
    </source>
</evidence>
<dbReference type="GO" id="GO:0005254">
    <property type="term" value="F:chloride channel activity"/>
    <property type="evidence" value="ECO:0007669"/>
    <property type="project" value="UniProtKB-KW"/>
</dbReference>
<reference evidence="12 13" key="1">
    <citation type="submission" date="2015-09" db="EMBL/GenBank/DDBJ databases">
        <authorList>
            <person name="Jackson K.R."/>
            <person name="Lunt B.L."/>
            <person name="Fisher J.N.B."/>
            <person name="Gardner A.V."/>
            <person name="Bailey M.E."/>
            <person name="Deus L.M."/>
            <person name="Earl A.S."/>
            <person name="Gibby P.D."/>
            <person name="Hartmann K.A."/>
            <person name="Liu J.E."/>
            <person name="Manci A.M."/>
            <person name="Nielsen D.A."/>
            <person name="Solomon M.B."/>
            <person name="Breakwell D.P."/>
            <person name="Burnett S.H."/>
            <person name="Grose J.H."/>
        </authorList>
    </citation>
    <scope>NUCLEOTIDE SEQUENCE [LARGE SCALE GENOMIC DNA]</scope>
    <source>
        <strain evidence="12 13">2789STDY5608636</strain>
    </source>
</reference>
<evidence type="ECO:0000256" key="2">
    <source>
        <dbReference type="ARBA" id="ARBA00022448"/>
    </source>
</evidence>
<dbReference type="Proteomes" id="UP000092950">
    <property type="component" value="Chromosome"/>
</dbReference>
<evidence type="ECO:0000256" key="1">
    <source>
        <dbReference type="ARBA" id="ARBA00004141"/>
    </source>
</evidence>
<keyword evidence="7" id="KW-0869">Chloride channel</keyword>
<dbReference type="InterPro" id="IPR014743">
    <property type="entry name" value="Cl-channel_core"/>
</dbReference>
<dbReference type="InterPro" id="IPR050368">
    <property type="entry name" value="ClC-type_chloride_channel"/>
</dbReference>
<feature type="transmembrane region" description="Helical" evidence="10">
    <location>
        <begin position="359"/>
        <end position="383"/>
    </location>
</feature>
<accession>A0A0M7CIW5</accession>
<dbReference type="AlphaFoldDB" id="A0A0J6CCT5"/>
<evidence type="ECO:0000256" key="8">
    <source>
        <dbReference type="ARBA" id="ARBA00023214"/>
    </source>
</evidence>
<keyword evidence="2" id="KW-0813">Transport</keyword>
<keyword evidence="5" id="KW-0406">Ion transport</keyword>
<dbReference type="PANTHER" id="PTHR43427:SF6">
    <property type="entry name" value="CHLORIDE CHANNEL PROTEIN CLC-E"/>
    <property type="match status" value="1"/>
</dbReference>
<dbReference type="Pfam" id="PF00654">
    <property type="entry name" value="Voltage_CLC"/>
    <property type="match status" value="1"/>
</dbReference>
<dbReference type="GO" id="GO:0034707">
    <property type="term" value="C:chloride channel complex"/>
    <property type="evidence" value="ECO:0007669"/>
    <property type="project" value="UniProtKB-KW"/>
</dbReference>
<reference evidence="11 14" key="2">
    <citation type="submission" date="2016-07" db="EMBL/GenBank/DDBJ databases">
        <title>Complete genome sequences of Bordetella pseudohinzii.</title>
        <authorList>
            <person name="Spilker T."/>
            <person name="Darrah R."/>
            <person name="LiPuma J.J."/>
        </authorList>
    </citation>
    <scope>NUCLEOTIDE SEQUENCE [LARGE SCALE GENOMIC DNA]</scope>
    <source>
        <strain evidence="11 14">HI4681</strain>
    </source>
</reference>
<feature type="transmembrane region" description="Helical" evidence="10">
    <location>
        <begin position="69"/>
        <end position="87"/>
    </location>
</feature>
<keyword evidence="4 10" id="KW-1133">Transmembrane helix</keyword>
<feature type="transmembrane region" description="Helical" evidence="10">
    <location>
        <begin position="12"/>
        <end position="34"/>
    </location>
</feature>
<feature type="transmembrane region" description="Helical" evidence="10">
    <location>
        <begin position="330"/>
        <end position="353"/>
    </location>
</feature>
<dbReference type="RefSeq" id="WP_043209060.1">
    <property type="nucleotide sequence ID" value="NZ_CAJGUP010000138.1"/>
</dbReference>
<keyword evidence="6 10" id="KW-0472">Membrane</keyword>
<keyword evidence="14" id="KW-1185">Reference proteome</keyword>